<dbReference type="Pfam" id="PF13356">
    <property type="entry name" value="Arm-DNA-bind_3"/>
    <property type="match status" value="1"/>
</dbReference>
<dbReference type="RefSeq" id="WP_099511680.1">
    <property type="nucleotide sequence ID" value="NZ_CP016616.1"/>
</dbReference>
<evidence type="ECO:0000313" key="2">
    <source>
        <dbReference type="EMBL" id="ANY80643.1"/>
    </source>
</evidence>
<gene>
    <name evidence="2" type="ORF">BB934_22410</name>
</gene>
<evidence type="ECO:0000259" key="1">
    <source>
        <dbReference type="Pfam" id="PF13356"/>
    </source>
</evidence>
<dbReference type="Gene3D" id="3.30.160.390">
    <property type="entry name" value="Integrase, DNA-binding domain"/>
    <property type="match status" value="1"/>
</dbReference>
<feature type="domain" description="Integrase DNA-binding" evidence="1">
    <location>
        <begin position="8"/>
        <end position="58"/>
    </location>
</feature>
<dbReference type="AlphaFoldDB" id="A0A1B2EKX2"/>
<dbReference type="KEGG" id="moc:BB934_22410"/>
<dbReference type="InterPro" id="IPR025166">
    <property type="entry name" value="Integrase_DNA_bind_dom"/>
</dbReference>
<organism evidence="2">
    <name type="scientific">Microvirga ossetica</name>
    <dbReference type="NCBI Taxonomy" id="1882682"/>
    <lineage>
        <taxon>Bacteria</taxon>
        <taxon>Pseudomonadati</taxon>
        <taxon>Pseudomonadota</taxon>
        <taxon>Alphaproteobacteria</taxon>
        <taxon>Hyphomicrobiales</taxon>
        <taxon>Methylobacteriaceae</taxon>
        <taxon>Microvirga</taxon>
    </lineage>
</organism>
<dbReference type="InterPro" id="IPR038488">
    <property type="entry name" value="Integrase_DNA-bd_sf"/>
</dbReference>
<proteinExistence type="predicted"/>
<accession>A0A1B2EKX2</accession>
<protein>
    <recommendedName>
        <fullName evidence="1">Integrase DNA-binding domain-containing protein</fullName>
    </recommendedName>
</protein>
<dbReference type="EMBL" id="CP016616">
    <property type="protein sequence ID" value="ANY80643.1"/>
    <property type="molecule type" value="Genomic_DNA"/>
</dbReference>
<reference evidence="2" key="1">
    <citation type="submission" date="2016-07" db="EMBL/GenBank/DDBJ databases">
        <title>Microvirga ossetica sp. nov. a new species of rhizobia isolated from root nodules of the legume species Vicia alpestris Steven originated from North Ossetia region in the Caucasus.</title>
        <authorList>
            <person name="Safronova V.I."/>
            <person name="Kuznetsova I.G."/>
            <person name="Sazanova A.L."/>
            <person name="Belimov A."/>
            <person name="Andronov E."/>
            <person name="Osledkin Y.S."/>
            <person name="Onishchuk O.P."/>
            <person name="Kurchak O.N."/>
            <person name="Shaposhnikov A.I."/>
            <person name="Willems A."/>
            <person name="Tikhonovich I.A."/>
        </authorList>
    </citation>
    <scope>NUCLEOTIDE SEQUENCE [LARGE SCALE GENOMIC DNA]</scope>
    <source>
        <strain evidence="2">V5/3M</strain>
    </source>
</reference>
<name>A0A1B2EKX2_9HYPH</name>
<sequence length="63" mass="6954">MTRVLNKLTARTVATLTEPGRYSDGGGLVLLVDGTGAKRWLFIYRWQGRRPEMGLGSTRSSAQ</sequence>